<dbReference type="InterPro" id="IPR013494">
    <property type="entry name" value="CHP02678"/>
</dbReference>
<accession>A0A2S8IJF8</accession>
<evidence type="ECO:0000313" key="2">
    <source>
        <dbReference type="Proteomes" id="UP000239290"/>
    </source>
</evidence>
<dbReference type="AlphaFoldDB" id="A0A2S8IJF8"/>
<dbReference type="EMBL" id="PUIO01000081">
    <property type="protein sequence ID" value="PQP14910.1"/>
    <property type="molecule type" value="Genomic_DNA"/>
</dbReference>
<sequence length="412" mass="45130">MSGSLSDALTETRTAEQCRAARAILRRPLLRADGRDAEVFTAVRRHASALREWFQTNTGWALIVNSELARLVKSVEANDAVPGEHTHPAVDTPSKQPFSRRRYVLTCLSLAALSRSDAQVTLGRLAEQVVLAAADPDLVDAGIVFTLEHRDERSDLVAVVRLLIDYGVLTRVAGDEDSFLNDTGDVLYDVQRRVLSALLATARGPSTVDADGFDERLTRLTEELPATTDDLQNRQIRHRITRRLLDEPVLYYDELTEAELAYLAGQRTSITGKIAVFTGLVAEVRAEGIAMVDPHDDLTDLRMPEVGTDGHAALLVADYLVAAGRTAVPVAELHEWIRKQSSIFVAQRVWRRSAGEPGAETRIVDTALGKLEALRLIRRISDAVHLRPAIARYSLGEPTVTGIPEPAGSTLA</sequence>
<proteinExistence type="predicted"/>
<organism evidence="1 2">
    <name type="scientific">Rhodococcus opacus</name>
    <name type="common">Nocardia opaca</name>
    <dbReference type="NCBI Taxonomy" id="37919"/>
    <lineage>
        <taxon>Bacteria</taxon>
        <taxon>Bacillati</taxon>
        <taxon>Actinomycetota</taxon>
        <taxon>Actinomycetes</taxon>
        <taxon>Mycobacteriales</taxon>
        <taxon>Nocardiaceae</taxon>
        <taxon>Rhodococcus</taxon>
    </lineage>
</organism>
<dbReference type="RefSeq" id="WP_105423072.1">
    <property type="nucleotide sequence ID" value="NZ_PUIO01000081.1"/>
</dbReference>
<reference evidence="2" key="1">
    <citation type="submission" date="2018-02" db="EMBL/GenBank/DDBJ databases">
        <title>Draft genome sequencing of Rhodococcus opacus KU647198.</title>
        <authorList>
            <person name="Zheng B.-X."/>
        </authorList>
    </citation>
    <scope>NUCLEOTIDE SEQUENCE [LARGE SCALE GENOMIC DNA]</scope>
    <source>
        <strain evidence="2">04-OD7</strain>
    </source>
</reference>
<name>A0A2S8IJF8_RHOOP</name>
<dbReference type="Pfam" id="PF09661">
    <property type="entry name" value="DUF2398"/>
    <property type="match status" value="1"/>
</dbReference>
<comment type="caution">
    <text evidence="1">The sequence shown here is derived from an EMBL/GenBank/DDBJ whole genome shotgun (WGS) entry which is preliminary data.</text>
</comment>
<dbReference type="Proteomes" id="UP000239290">
    <property type="component" value="Unassembled WGS sequence"/>
</dbReference>
<protein>
    <submittedName>
        <fullName evidence="1">TIGR02678 family protein</fullName>
    </submittedName>
</protein>
<dbReference type="NCBIfam" id="TIGR02678">
    <property type="entry name" value="TIGR02678 family protein"/>
    <property type="match status" value="1"/>
</dbReference>
<evidence type="ECO:0000313" key="1">
    <source>
        <dbReference type="EMBL" id="PQP14910.1"/>
    </source>
</evidence>
<gene>
    <name evidence="1" type="ORF">C5613_39545</name>
</gene>